<organism evidence="4 5">
    <name type="scientific">Trematosphaeria pertusa</name>
    <dbReference type="NCBI Taxonomy" id="390896"/>
    <lineage>
        <taxon>Eukaryota</taxon>
        <taxon>Fungi</taxon>
        <taxon>Dikarya</taxon>
        <taxon>Ascomycota</taxon>
        <taxon>Pezizomycotina</taxon>
        <taxon>Dothideomycetes</taxon>
        <taxon>Pleosporomycetidae</taxon>
        <taxon>Pleosporales</taxon>
        <taxon>Massarineae</taxon>
        <taxon>Trematosphaeriaceae</taxon>
        <taxon>Trematosphaeria</taxon>
    </lineage>
</organism>
<feature type="compositionally biased region" description="Low complexity" evidence="1">
    <location>
        <begin position="344"/>
        <end position="363"/>
    </location>
</feature>
<feature type="compositionally biased region" description="Polar residues" evidence="1">
    <location>
        <begin position="388"/>
        <end position="397"/>
    </location>
</feature>
<dbReference type="PANTHER" id="PTHR38794:SF1">
    <property type="entry name" value="INTEGRAL MEMBRANE PROTEIN"/>
    <property type="match status" value="1"/>
</dbReference>
<dbReference type="GeneID" id="54575105"/>
<feature type="compositionally biased region" description="Basic and acidic residues" evidence="1">
    <location>
        <begin position="705"/>
        <end position="719"/>
    </location>
</feature>
<feature type="compositionally biased region" description="Low complexity" evidence="1">
    <location>
        <begin position="507"/>
        <end position="519"/>
    </location>
</feature>
<feature type="transmembrane region" description="Helical" evidence="2">
    <location>
        <begin position="20"/>
        <end position="40"/>
    </location>
</feature>
<feature type="transmembrane region" description="Helical" evidence="2">
    <location>
        <begin position="210"/>
        <end position="233"/>
    </location>
</feature>
<keyword evidence="2" id="KW-1133">Transmembrane helix</keyword>
<evidence type="ECO:0000256" key="1">
    <source>
        <dbReference type="SAM" id="MobiDB-lite"/>
    </source>
</evidence>
<feature type="domain" description="Rhodopsin" evidence="3">
    <location>
        <begin position="41"/>
        <end position="273"/>
    </location>
</feature>
<accession>A0A6A6ILL9</accession>
<sequence>MKIPSASLAPRTSITPDNKADAITITAWATLVTLVLMFLAREAIKFRVLRKFAIDDLLILFATVFAIGLSITALILASDGLGVFGTLTLRRANTLMKGIYASEFLYVSALGLAKLSLVTFFYGIHIQRAQRRFVLWFGFFILAWTLASLVAVAFQCRLPKPWESFTLRCYNGGAFWIVYCIIDMTTDVSIIMLSVNLVAYLKVRLSRKIAVIACFAPRVLVIGASLARLIYLYPITPHDNPAFNLWIPVICAQVQACLSISTACIPYMKPFFENSETGVWRAESVRKRATMDDSYGCSSLTGCLKGNKRKALGNSMDSTAATSLKHTRTSDVSPRIPSPPPLSPLTTPRFITPPNSSASSSRSPSERGLRLHIPAAPEIHVRRPSAVMTPQTASSHALSPECLSPQPLLSPPSHNVSPKHRRREPSPPPASRSPRGQVSSSHYGSPEPSIPSPSRFSLFPQQHTPRYSLIPQQYAHANAHPQPSIPPTLSEHWRSGNRTPAANVSMRRTTTYVTPETRTPSSGRDFRGPHHHHLPPRTSSLATGPYGLTTTPYEDPMRTREPAVAITTTVPVPAPVDAHTSIPSYYVKTPPTAHGSSFSPPQPLPSYYIATPPSAHPPTFPLPARPSSQPYQAYSQPYEAVPIPAVPTSPQRQRNQRILTPRNSSRRDQMSPVSPVSPPTPLTFWRDESSSESAGTQRGRVQHPWAEDERMPVLRDVRSSPRIVAQRLS</sequence>
<keyword evidence="2" id="KW-0812">Transmembrane</keyword>
<dbReference type="PANTHER" id="PTHR38794">
    <property type="entry name" value="INTEGRAL MEMBRANE PROTEIN"/>
    <property type="match status" value="1"/>
</dbReference>
<feature type="region of interest" description="Disordered" evidence="1">
    <location>
        <begin position="643"/>
        <end position="729"/>
    </location>
</feature>
<dbReference type="EMBL" id="ML987194">
    <property type="protein sequence ID" value="KAF2250373.1"/>
    <property type="molecule type" value="Genomic_DNA"/>
</dbReference>
<dbReference type="RefSeq" id="XP_033685377.1">
    <property type="nucleotide sequence ID" value="XM_033821775.1"/>
</dbReference>
<evidence type="ECO:0000259" key="3">
    <source>
        <dbReference type="Pfam" id="PF20684"/>
    </source>
</evidence>
<evidence type="ECO:0000313" key="5">
    <source>
        <dbReference type="Proteomes" id="UP000800094"/>
    </source>
</evidence>
<evidence type="ECO:0000256" key="2">
    <source>
        <dbReference type="SAM" id="Phobius"/>
    </source>
</evidence>
<keyword evidence="2" id="KW-0472">Membrane</keyword>
<gene>
    <name evidence="4" type="ORF">BU26DRAFT_300615</name>
</gene>
<feature type="transmembrane region" description="Helical" evidence="2">
    <location>
        <begin position="174"/>
        <end position="198"/>
    </location>
</feature>
<dbReference type="AlphaFoldDB" id="A0A6A6ILL9"/>
<feature type="compositionally biased region" description="Polar residues" evidence="1">
    <location>
        <begin position="537"/>
        <end position="546"/>
    </location>
</feature>
<reference evidence="4" key="1">
    <citation type="journal article" date="2020" name="Stud. Mycol.">
        <title>101 Dothideomycetes genomes: a test case for predicting lifestyles and emergence of pathogens.</title>
        <authorList>
            <person name="Haridas S."/>
            <person name="Albert R."/>
            <person name="Binder M."/>
            <person name="Bloem J."/>
            <person name="Labutti K."/>
            <person name="Salamov A."/>
            <person name="Andreopoulos B."/>
            <person name="Baker S."/>
            <person name="Barry K."/>
            <person name="Bills G."/>
            <person name="Bluhm B."/>
            <person name="Cannon C."/>
            <person name="Castanera R."/>
            <person name="Culley D."/>
            <person name="Daum C."/>
            <person name="Ezra D."/>
            <person name="Gonzalez J."/>
            <person name="Henrissat B."/>
            <person name="Kuo A."/>
            <person name="Liang C."/>
            <person name="Lipzen A."/>
            <person name="Lutzoni F."/>
            <person name="Magnuson J."/>
            <person name="Mondo S."/>
            <person name="Nolan M."/>
            <person name="Ohm R."/>
            <person name="Pangilinan J."/>
            <person name="Park H.-J."/>
            <person name="Ramirez L."/>
            <person name="Alfaro M."/>
            <person name="Sun H."/>
            <person name="Tritt A."/>
            <person name="Yoshinaga Y."/>
            <person name="Zwiers L.-H."/>
            <person name="Turgeon B."/>
            <person name="Goodwin S."/>
            <person name="Spatafora J."/>
            <person name="Crous P."/>
            <person name="Grigoriev I."/>
        </authorList>
    </citation>
    <scope>NUCLEOTIDE SEQUENCE</scope>
    <source>
        <strain evidence="4">CBS 122368</strain>
    </source>
</reference>
<evidence type="ECO:0000313" key="4">
    <source>
        <dbReference type="EMBL" id="KAF2250373.1"/>
    </source>
</evidence>
<feature type="compositionally biased region" description="Polar residues" evidence="1">
    <location>
        <begin position="648"/>
        <end position="663"/>
    </location>
</feature>
<keyword evidence="5" id="KW-1185">Reference proteome</keyword>
<name>A0A6A6ILL9_9PLEO</name>
<feature type="transmembrane region" description="Helical" evidence="2">
    <location>
        <begin position="133"/>
        <end position="154"/>
    </location>
</feature>
<dbReference type="InterPro" id="IPR049326">
    <property type="entry name" value="Rhodopsin_dom_fungi"/>
</dbReference>
<proteinExistence type="predicted"/>
<protein>
    <recommendedName>
        <fullName evidence="3">Rhodopsin domain-containing protein</fullName>
    </recommendedName>
</protein>
<dbReference type="OrthoDB" id="3918601at2759"/>
<feature type="transmembrane region" description="Helical" evidence="2">
    <location>
        <begin position="98"/>
        <end position="121"/>
    </location>
</feature>
<dbReference type="Pfam" id="PF20684">
    <property type="entry name" value="Fung_rhodopsin"/>
    <property type="match status" value="1"/>
</dbReference>
<feature type="region of interest" description="Disordered" evidence="1">
    <location>
        <begin position="319"/>
        <end position="460"/>
    </location>
</feature>
<feature type="region of interest" description="Disordered" evidence="1">
    <location>
        <begin position="478"/>
        <end position="546"/>
    </location>
</feature>
<feature type="transmembrane region" description="Helical" evidence="2">
    <location>
        <begin position="52"/>
        <end position="78"/>
    </location>
</feature>
<feature type="compositionally biased region" description="Low complexity" evidence="1">
    <location>
        <begin position="398"/>
        <end position="413"/>
    </location>
</feature>
<dbReference type="Proteomes" id="UP000800094">
    <property type="component" value="Unassembled WGS sequence"/>
</dbReference>